<dbReference type="AlphaFoldDB" id="A0A9D3P7H2"/>
<organism evidence="3 4">
    <name type="scientific">Hemibagrus wyckioides</name>
    <dbReference type="NCBI Taxonomy" id="337641"/>
    <lineage>
        <taxon>Eukaryota</taxon>
        <taxon>Metazoa</taxon>
        <taxon>Chordata</taxon>
        <taxon>Craniata</taxon>
        <taxon>Vertebrata</taxon>
        <taxon>Euteleostomi</taxon>
        <taxon>Actinopterygii</taxon>
        <taxon>Neopterygii</taxon>
        <taxon>Teleostei</taxon>
        <taxon>Ostariophysi</taxon>
        <taxon>Siluriformes</taxon>
        <taxon>Bagridae</taxon>
        <taxon>Hemibagrus</taxon>
    </lineage>
</organism>
<dbReference type="GO" id="GO:0000127">
    <property type="term" value="C:transcription factor TFIIIC complex"/>
    <property type="evidence" value="ECO:0007669"/>
    <property type="project" value="TreeGrafter"/>
</dbReference>
<reference evidence="3 4" key="1">
    <citation type="submission" date="2021-06" db="EMBL/GenBank/DDBJ databases">
        <title>Chromosome-level genome assembly of the red-tail catfish (Hemibagrus wyckioides).</title>
        <authorList>
            <person name="Shao F."/>
        </authorList>
    </citation>
    <scope>NUCLEOTIDE SEQUENCE [LARGE SCALE GENOMIC DNA]</scope>
    <source>
        <strain evidence="3">EC202008001</strain>
        <tissue evidence="3">Blood</tissue>
    </source>
</reference>
<dbReference type="InterPro" id="IPR019481">
    <property type="entry name" value="TFIIIC_triple_barrel"/>
</dbReference>
<evidence type="ECO:0000313" key="4">
    <source>
        <dbReference type="Proteomes" id="UP000824219"/>
    </source>
</evidence>
<dbReference type="PANTHER" id="PTHR21860">
    <property type="entry name" value="TRANSCRIPTION INITIATION FACTOR IIIC TFIIIC , POLYPEPTIDE 6-RELATED"/>
    <property type="match status" value="1"/>
</dbReference>
<dbReference type="Proteomes" id="UP000824219">
    <property type="component" value="Linkage Group LG01"/>
</dbReference>
<gene>
    <name evidence="3" type="ORF">KOW79_000719</name>
</gene>
<protein>
    <recommendedName>
        <fullName evidence="2">Transcription factor TFIIIC triple barrel domain-containing protein</fullName>
    </recommendedName>
</protein>
<dbReference type="EMBL" id="JAHKSW010000001">
    <property type="protein sequence ID" value="KAG7336026.1"/>
    <property type="molecule type" value="Genomic_DNA"/>
</dbReference>
<dbReference type="InterPro" id="IPR042771">
    <property type="entry name" value="GTF3C6-like"/>
</dbReference>
<name>A0A9D3P7H2_9TELE</name>
<dbReference type="PANTHER" id="PTHR21860:SF2">
    <property type="entry name" value="GENERAL TRANSCRIPTION FACTOR 3C POLYPEPTIDE 6"/>
    <property type="match status" value="1"/>
</dbReference>
<evidence type="ECO:0000259" key="2">
    <source>
        <dbReference type="Pfam" id="PF10419"/>
    </source>
</evidence>
<keyword evidence="4" id="KW-1185">Reference proteome</keyword>
<dbReference type="Pfam" id="PF10419">
    <property type="entry name" value="TFIIIC_sub6"/>
    <property type="match status" value="1"/>
</dbReference>
<dbReference type="FunFam" id="2.60.40.4370:FF:000003">
    <property type="entry name" value="General transcription factor 3C polypeptide, putative"/>
    <property type="match status" value="1"/>
</dbReference>
<feature type="region of interest" description="Disordered" evidence="1">
    <location>
        <begin position="142"/>
        <end position="207"/>
    </location>
</feature>
<evidence type="ECO:0000313" key="3">
    <source>
        <dbReference type="EMBL" id="KAG7336026.1"/>
    </source>
</evidence>
<sequence length="207" mass="23274">MEEEWEEEEQLVVAEFSGVIDSDVFCKRGGVCKIVGMSSEQPMVQVGRYVFAGEYEDALGTCVVFEEQPKDRTKSSSSPVLKYKCHTMKKLMLQRTFLSERKEGETSSGGIEVLSLNDGEVSGRSSTVCHYTLDPKELQTLNAGEDMSDQSDSEKTETVNEEEVTGENLAEKLEQTQRKGQKTINLKQQEKMINQDKSCQKSPELQH</sequence>
<proteinExistence type="predicted"/>
<dbReference type="GO" id="GO:0006383">
    <property type="term" value="P:transcription by RNA polymerase III"/>
    <property type="evidence" value="ECO:0007669"/>
    <property type="project" value="InterPro"/>
</dbReference>
<feature type="compositionally biased region" description="Polar residues" evidence="1">
    <location>
        <begin position="195"/>
        <end position="207"/>
    </location>
</feature>
<dbReference type="Gene3D" id="2.60.40.4370">
    <property type="match status" value="1"/>
</dbReference>
<evidence type="ECO:0000256" key="1">
    <source>
        <dbReference type="SAM" id="MobiDB-lite"/>
    </source>
</evidence>
<dbReference type="OrthoDB" id="1877767at2759"/>
<feature type="domain" description="Transcription factor TFIIIC triple barrel" evidence="2">
    <location>
        <begin position="6"/>
        <end position="98"/>
    </location>
</feature>
<comment type="caution">
    <text evidence="3">The sequence shown here is derived from an EMBL/GenBank/DDBJ whole genome shotgun (WGS) entry which is preliminary data.</text>
</comment>
<accession>A0A9D3P7H2</accession>